<accession>A0A343ISF5</accession>
<evidence type="ECO:0000256" key="5">
    <source>
        <dbReference type="ARBA" id="ARBA00022547"/>
    </source>
</evidence>
<evidence type="ECO:0000256" key="12">
    <source>
        <dbReference type="RuleBase" id="RU003661"/>
    </source>
</evidence>
<dbReference type="GO" id="GO:0031966">
    <property type="term" value="C:mitochondrial membrane"/>
    <property type="evidence" value="ECO:0007669"/>
    <property type="project" value="UniProtKB-SubCell"/>
</dbReference>
<evidence type="ECO:0000256" key="10">
    <source>
        <dbReference type="ARBA" id="ARBA00023128"/>
    </source>
</evidence>
<evidence type="ECO:0000256" key="9">
    <source>
        <dbReference type="ARBA" id="ARBA00023065"/>
    </source>
</evidence>
<evidence type="ECO:0000256" key="1">
    <source>
        <dbReference type="ARBA" id="ARBA00004304"/>
    </source>
</evidence>
<keyword evidence="4 12" id="KW-0813">Transport</keyword>
<dbReference type="RefSeq" id="YP_009472950.1">
    <property type="nucleotide sequence ID" value="NC_037374.1"/>
</dbReference>
<keyword evidence="9 12" id="KW-0406">Ion transport</keyword>
<proteinExistence type="inferred from homology"/>
<comment type="similarity">
    <text evidence="2 12">Belongs to the ATPase protein 8 family.</text>
</comment>
<evidence type="ECO:0000256" key="7">
    <source>
        <dbReference type="ARBA" id="ARBA00022781"/>
    </source>
</evidence>
<keyword evidence="10 12" id="KW-0496">Mitochondrion</keyword>
<comment type="subunit">
    <text evidence="3">F-type ATPases have 2 components, CF(1) - the catalytic core - and CF(0) - the membrane proton channel.</text>
</comment>
<reference evidence="14" key="1">
    <citation type="thesis" date="2017" institute="China Agricultural University">
        <title>Studies on the comparative mitochondrial genomics and phylogeny of Heteroptera (Insecta: Hemiptera).</title>
        <authorList>
            <person name="Jiang P."/>
        </authorList>
    </citation>
    <scope>NUCLEOTIDE SEQUENCE</scope>
</reference>
<feature type="transmembrane region" description="Helical" evidence="13">
    <location>
        <begin position="12"/>
        <end position="30"/>
    </location>
</feature>
<keyword evidence="5 12" id="KW-0138">CF(0)</keyword>
<name>A0A343ISF5_9HEMI</name>
<dbReference type="Pfam" id="PF00895">
    <property type="entry name" value="ATP-synt_8"/>
    <property type="match status" value="1"/>
</dbReference>
<comment type="subcellular location">
    <subcellularLocation>
        <location evidence="1 12">Mitochondrion membrane</location>
        <topology evidence="1 12">Single-pass membrane protein</topology>
    </subcellularLocation>
</comment>
<evidence type="ECO:0000256" key="11">
    <source>
        <dbReference type="ARBA" id="ARBA00023136"/>
    </source>
</evidence>
<evidence type="ECO:0000256" key="3">
    <source>
        <dbReference type="ARBA" id="ARBA00011291"/>
    </source>
</evidence>
<organism evidence="14">
    <name type="scientific">Dalsira scabrata</name>
    <dbReference type="NCBI Taxonomy" id="2021946"/>
    <lineage>
        <taxon>Eukaryota</taxon>
        <taxon>Metazoa</taxon>
        <taxon>Ecdysozoa</taxon>
        <taxon>Arthropoda</taxon>
        <taxon>Hexapoda</taxon>
        <taxon>Insecta</taxon>
        <taxon>Pterygota</taxon>
        <taxon>Neoptera</taxon>
        <taxon>Paraneoptera</taxon>
        <taxon>Hemiptera</taxon>
        <taxon>Heteroptera</taxon>
        <taxon>Panheteroptera</taxon>
        <taxon>Pentatomomorpha</taxon>
        <taxon>Pentatomoidea</taxon>
        <taxon>Pentatomidae</taxon>
        <taxon>Phyllocephalinae</taxon>
        <taxon>Dalsira</taxon>
    </lineage>
</organism>
<protein>
    <recommendedName>
        <fullName evidence="12">ATP synthase complex subunit 8</fullName>
    </recommendedName>
</protein>
<keyword evidence="11 13" id="KW-0472">Membrane</keyword>
<evidence type="ECO:0000256" key="13">
    <source>
        <dbReference type="SAM" id="Phobius"/>
    </source>
</evidence>
<evidence type="ECO:0000256" key="8">
    <source>
        <dbReference type="ARBA" id="ARBA00022989"/>
    </source>
</evidence>
<dbReference type="GO" id="GO:0045259">
    <property type="term" value="C:proton-transporting ATP synthase complex"/>
    <property type="evidence" value="ECO:0007669"/>
    <property type="project" value="UniProtKB-KW"/>
</dbReference>
<dbReference type="GO" id="GO:0015078">
    <property type="term" value="F:proton transmembrane transporter activity"/>
    <property type="evidence" value="ECO:0007669"/>
    <property type="project" value="InterPro"/>
</dbReference>
<keyword evidence="6 12" id="KW-0812">Transmembrane</keyword>
<evidence type="ECO:0000256" key="4">
    <source>
        <dbReference type="ARBA" id="ARBA00022448"/>
    </source>
</evidence>
<sequence>MPQMAPMMWDMLFIFFMIMFIVINIMNYYTQKKSFNIQNKDINKTMQLNWKW</sequence>
<dbReference type="GeneID" id="37277931"/>
<keyword evidence="7 12" id="KW-0375">Hydrogen ion transport</keyword>
<dbReference type="AlphaFoldDB" id="A0A343ISF5"/>
<evidence type="ECO:0000256" key="6">
    <source>
        <dbReference type="ARBA" id="ARBA00022692"/>
    </source>
</evidence>
<keyword evidence="8 13" id="KW-1133">Transmembrane helix</keyword>
<dbReference type="InterPro" id="IPR001421">
    <property type="entry name" value="ATP8_metazoa"/>
</dbReference>
<dbReference type="EMBL" id="KX505855">
    <property type="protein sequence ID" value="AST10180.1"/>
    <property type="molecule type" value="Genomic_DNA"/>
</dbReference>
<geneLocation type="mitochondrion" evidence="14"/>
<evidence type="ECO:0000313" key="14">
    <source>
        <dbReference type="EMBL" id="AST10180.1"/>
    </source>
</evidence>
<dbReference type="GO" id="GO:0015986">
    <property type="term" value="P:proton motive force-driven ATP synthesis"/>
    <property type="evidence" value="ECO:0007669"/>
    <property type="project" value="InterPro"/>
</dbReference>
<evidence type="ECO:0000256" key="2">
    <source>
        <dbReference type="ARBA" id="ARBA00008892"/>
    </source>
</evidence>
<dbReference type="CTD" id="4509"/>
<gene>
    <name evidence="14" type="primary">ATP8</name>
</gene>